<dbReference type="InterPro" id="IPR025906">
    <property type="entry name" value="YjfB_motility"/>
</dbReference>
<gene>
    <name evidence="1" type="ORF">DFR34_10454</name>
</gene>
<proteinExistence type="predicted"/>
<dbReference type="Proteomes" id="UP000247555">
    <property type="component" value="Unassembled WGS sequence"/>
</dbReference>
<comment type="caution">
    <text evidence="1">The sequence shown here is derived from an EMBL/GenBank/DDBJ whole genome shotgun (WGS) entry which is preliminary data.</text>
</comment>
<evidence type="ECO:0000313" key="1">
    <source>
        <dbReference type="EMBL" id="PXX80283.1"/>
    </source>
</evidence>
<dbReference type="Pfam" id="PF14070">
    <property type="entry name" value="YjfB_motility"/>
    <property type="match status" value="1"/>
</dbReference>
<organism evidence="1 2">
    <name type="scientific">Rivihabitans pingtungensis</name>
    <dbReference type="NCBI Taxonomy" id="1054498"/>
    <lineage>
        <taxon>Bacteria</taxon>
        <taxon>Pseudomonadati</taxon>
        <taxon>Pseudomonadota</taxon>
        <taxon>Betaproteobacteria</taxon>
        <taxon>Neisseriales</taxon>
        <taxon>Aquaspirillaceae</taxon>
        <taxon>Rivihabitans</taxon>
    </lineage>
</organism>
<dbReference type="OrthoDB" id="8967327at2"/>
<dbReference type="AlphaFoldDB" id="A0A318L4A2"/>
<dbReference type="RefSeq" id="WP_110389977.1">
    <property type="nucleotide sequence ID" value="NZ_QJKI01000004.1"/>
</dbReference>
<name>A0A318L4A2_9NEIS</name>
<dbReference type="EMBL" id="QJKI01000004">
    <property type="protein sequence ID" value="PXX80283.1"/>
    <property type="molecule type" value="Genomic_DNA"/>
</dbReference>
<evidence type="ECO:0000313" key="2">
    <source>
        <dbReference type="Proteomes" id="UP000247555"/>
    </source>
</evidence>
<sequence>MSLISNISNAPSDVHLSASIFAAKKSQDLQQQNVATLLNSVATPPSNPAHLGNKIDVRA</sequence>
<accession>A0A318L4A2</accession>
<reference evidence="1 2" key="1">
    <citation type="submission" date="2018-05" db="EMBL/GenBank/DDBJ databases">
        <title>Genomic Encyclopedia of Type Strains, Phase IV (KMG-IV): sequencing the most valuable type-strain genomes for metagenomic binning, comparative biology and taxonomic classification.</title>
        <authorList>
            <person name="Goeker M."/>
        </authorList>
    </citation>
    <scope>NUCLEOTIDE SEQUENCE [LARGE SCALE GENOMIC DNA]</scope>
    <source>
        <strain evidence="1 2">DSM 29661</strain>
    </source>
</reference>
<protein>
    <submittedName>
        <fullName evidence="1">Putative motility protein YjfB-like</fullName>
    </submittedName>
</protein>
<keyword evidence="2" id="KW-1185">Reference proteome</keyword>